<dbReference type="EMBL" id="JARBHB010000009">
    <property type="protein sequence ID" value="KAJ8875565.1"/>
    <property type="molecule type" value="Genomic_DNA"/>
</dbReference>
<sequence>MKYLKLFQLDNHFLLAITRKPTVDSLKVTYPNEYIVYKIIKKGEHTSLVHWKGFSKVHNSRLGAILSHRASSFCPGQDSGQFKIQLVPMLALAVLQFLIPPQTFEMNRHDLVLLPPNLSLVASAPPPQSCIDFPSEELASSRSSRHIAVRADLRSGAGMCDPTASSTPAHVYCPGRDTPRRAGQREASLAVKSGTFRGRGVLGVMRDTVAISLFGVITIYLAVLVKKTEGYPSLPQGINFQRHVDYYRCAGSPLQYPPPSTFIDIVYNILTRMSATAISLSEIEGICRYWRTRIREMRKAPGVRTTSWQPVFHHFGSQCITILDHDVDSQGPCLRTQNTISNSASSNYWTLGRQTNALDHSAIKTFTGTRLDDFTSSRRQQIHGPSMRAHHLCSSCAFLHAHAQSGSDLLQTCRSWSS</sequence>
<accession>A0ABQ9GU60</accession>
<evidence type="ECO:0000313" key="1">
    <source>
        <dbReference type="EMBL" id="KAJ8875565.1"/>
    </source>
</evidence>
<reference evidence="1 2" key="1">
    <citation type="submission" date="2023-02" db="EMBL/GenBank/DDBJ databases">
        <title>LHISI_Scaffold_Assembly.</title>
        <authorList>
            <person name="Stuart O.P."/>
            <person name="Cleave R."/>
            <person name="Magrath M.J.L."/>
            <person name="Mikheyev A.S."/>
        </authorList>
    </citation>
    <scope>NUCLEOTIDE SEQUENCE [LARGE SCALE GENOMIC DNA]</scope>
    <source>
        <strain evidence="1">Daus_M_001</strain>
        <tissue evidence="1">Leg muscle</tissue>
    </source>
</reference>
<organism evidence="1 2">
    <name type="scientific">Dryococelus australis</name>
    <dbReference type="NCBI Taxonomy" id="614101"/>
    <lineage>
        <taxon>Eukaryota</taxon>
        <taxon>Metazoa</taxon>
        <taxon>Ecdysozoa</taxon>
        <taxon>Arthropoda</taxon>
        <taxon>Hexapoda</taxon>
        <taxon>Insecta</taxon>
        <taxon>Pterygota</taxon>
        <taxon>Neoptera</taxon>
        <taxon>Polyneoptera</taxon>
        <taxon>Phasmatodea</taxon>
        <taxon>Verophasmatodea</taxon>
        <taxon>Anareolatae</taxon>
        <taxon>Phasmatidae</taxon>
        <taxon>Eurycanthinae</taxon>
        <taxon>Dryococelus</taxon>
    </lineage>
</organism>
<comment type="caution">
    <text evidence="1">The sequence shown here is derived from an EMBL/GenBank/DDBJ whole genome shotgun (WGS) entry which is preliminary data.</text>
</comment>
<keyword evidence="2" id="KW-1185">Reference proteome</keyword>
<dbReference type="Proteomes" id="UP001159363">
    <property type="component" value="Chromosome 8"/>
</dbReference>
<gene>
    <name evidence="1" type="ORF">PR048_023461</name>
</gene>
<name>A0ABQ9GU60_9NEOP</name>
<evidence type="ECO:0000313" key="2">
    <source>
        <dbReference type="Proteomes" id="UP001159363"/>
    </source>
</evidence>
<proteinExistence type="predicted"/>
<protein>
    <submittedName>
        <fullName evidence="1">Uncharacterized protein</fullName>
    </submittedName>
</protein>